<dbReference type="InterPro" id="IPR051329">
    <property type="entry name" value="NIR_SIR_4Fe-4S"/>
</dbReference>
<dbReference type="InterPro" id="IPR005117">
    <property type="entry name" value="NiRdtase/SiRdtase_haem-b_fer"/>
</dbReference>
<dbReference type="EC" id="1.14.13.83" evidence="9"/>
<comment type="caution">
    <text evidence="9">The sequence shown here is derived from an EMBL/GenBank/DDBJ whole genome shotgun (WGS) entry which is preliminary data.</text>
</comment>
<evidence type="ECO:0000313" key="10">
    <source>
        <dbReference type="Proteomes" id="UP000252914"/>
    </source>
</evidence>
<feature type="domain" description="Nitrite/Sulfite reductase ferredoxin-like" evidence="8">
    <location>
        <begin position="304"/>
        <end position="364"/>
    </location>
</feature>
<evidence type="ECO:0000256" key="2">
    <source>
        <dbReference type="ARBA" id="ARBA00022617"/>
    </source>
</evidence>
<keyword evidence="5" id="KW-0408">Iron</keyword>
<keyword evidence="3" id="KW-0479">Metal-binding</keyword>
<dbReference type="GO" id="GO:0051539">
    <property type="term" value="F:4 iron, 4 sulfur cluster binding"/>
    <property type="evidence" value="ECO:0007669"/>
    <property type="project" value="UniProtKB-KW"/>
</dbReference>
<dbReference type="InterPro" id="IPR045854">
    <property type="entry name" value="NO2/SO3_Rdtase_4Fe4S_sf"/>
</dbReference>
<name>A0A367F108_9ACTN</name>
<evidence type="ECO:0000256" key="3">
    <source>
        <dbReference type="ARBA" id="ARBA00022723"/>
    </source>
</evidence>
<organism evidence="9 10">
    <name type="scientific">Streptomyces diacarni</name>
    <dbReference type="NCBI Taxonomy" id="2800381"/>
    <lineage>
        <taxon>Bacteria</taxon>
        <taxon>Bacillati</taxon>
        <taxon>Actinomycetota</taxon>
        <taxon>Actinomycetes</taxon>
        <taxon>Kitasatosporales</taxon>
        <taxon>Streptomycetaceae</taxon>
        <taxon>Streptomyces</taxon>
    </lineage>
</organism>
<dbReference type="EMBL" id="QOIN01000042">
    <property type="protein sequence ID" value="RCG23629.1"/>
    <property type="molecule type" value="Genomic_DNA"/>
</dbReference>
<feature type="region of interest" description="Disordered" evidence="7">
    <location>
        <begin position="484"/>
        <end position="514"/>
    </location>
</feature>
<protein>
    <submittedName>
        <fullName evidence="9">Precorrin-3B synthase</fullName>
        <ecNumber evidence="9">1.14.13.83</ecNumber>
    </submittedName>
</protein>
<keyword evidence="4 9" id="KW-0560">Oxidoreductase</keyword>
<evidence type="ECO:0000313" key="9">
    <source>
        <dbReference type="EMBL" id="RCG23629.1"/>
    </source>
</evidence>
<sequence>MLAAMSVTPSPPSVQDAATVAGATRCAAPRARGDACPGALRLHHADDGALARVRVPGGVLDAAQAEALAAAALHLGDGALHLTSRGNLQLRGLEARSAEELGRLLEAARLLPSAPHERVRNIVASPLSGLDGGGRRDVRPWLVELDRLLCASEDASELSGRFLFALDDGRGDVSSLGADVTLLALDDGAALLRPGGHGHGHEGERAAGEGDALHVPDALAPLAALAAAEAFVDAVRAYGERAWRIGDLPPEARGSVLRRTAERVGPAARTVPFPPSPARSAAAPPEGPAPGLVRAVDGSGAAAGHGVALSVLAPLGRLDGDQWRLLARTARHAGTGELRVTPWRGVVVPGVADEAAEAALAALGDAGLVTRPASPWRGVGACTGRPGCGKALADVRTDAAAGVAQAAAHTTGDASGHRDELPVYWSGCARRCGRPRGDHVDVVAEAEGYRVTTVPADPAQKPASTPPAPCVPYDDARTQLAAAVATARGHTRARPAPPRPAPPRPDEPTSDATR</sequence>
<dbReference type="GO" id="GO:0046872">
    <property type="term" value="F:metal ion binding"/>
    <property type="evidence" value="ECO:0007669"/>
    <property type="project" value="UniProtKB-KW"/>
</dbReference>
<proteinExistence type="predicted"/>
<accession>A0A367F108</accession>
<dbReference type="PANTHER" id="PTHR32439:SF9">
    <property type="entry name" value="BLR3264 PROTEIN"/>
    <property type="match status" value="1"/>
</dbReference>
<keyword evidence="1" id="KW-0004">4Fe-4S</keyword>
<evidence type="ECO:0000256" key="6">
    <source>
        <dbReference type="ARBA" id="ARBA00023014"/>
    </source>
</evidence>
<dbReference type="PANTHER" id="PTHR32439">
    <property type="entry name" value="FERREDOXIN--NITRITE REDUCTASE, CHLOROPLASTIC"/>
    <property type="match status" value="1"/>
</dbReference>
<evidence type="ECO:0000259" key="8">
    <source>
        <dbReference type="Pfam" id="PF03460"/>
    </source>
</evidence>
<feature type="region of interest" description="Disordered" evidence="7">
    <location>
        <begin position="266"/>
        <end position="294"/>
    </location>
</feature>
<reference evidence="9 10" key="1">
    <citation type="submission" date="2018-06" db="EMBL/GenBank/DDBJ databases">
        <title>Streptomyces reniochalinae sp. nov. and Streptomyces diacarnus sp. nov. from marine sponges.</title>
        <authorList>
            <person name="Li L."/>
        </authorList>
    </citation>
    <scope>NUCLEOTIDE SEQUENCE [LARGE SCALE GENOMIC DNA]</scope>
    <source>
        <strain evidence="9 10">LHW51701</strain>
    </source>
</reference>
<dbReference type="Gene3D" id="3.90.480.10">
    <property type="entry name" value="Sulfite Reductase Hemoprotein,Domain 2"/>
    <property type="match status" value="1"/>
</dbReference>
<evidence type="ECO:0000256" key="7">
    <source>
        <dbReference type="SAM" id="MobiDB-lite"/>
    </source>
</evidence>
<keyword evidence="2" id="KW-0349">Heme</keyword>
<evidence type="ECO:0000256" key="5">
    <source>
        <dbReference type="ARBA" id="ARBA00023004"/>
    </source>
</evidence>
<keyword evidence="6" id="KW-0411">Iron-sulfur</keyword>
<dbReference type="SUPFAM" id="SSF55124">
    <property type="entry name" value="Nitrite/Sulfite reductase N-terminal domain-like"/>
    <property type="match status" value="2"/>
</dbReference>
<dbReference type="Proteomes" id="UP000252914">
    <property type="component" value="Unassembled WGS sequence"/>
</dbReference>
<gene>
    <name evidence="9" type="primary">cobG</name>
    <name evidence="9" type="ORF">DTL70_13300</name>
</gene>
<dbReference type="Pfam" id="PF03460">
    <property type="entry name" value="NIR_SIR_ferr"/>
    <property type="match status" value="2"/>
</dbReference>
<feature type="domain" description="Nitrite/Sulfite reductase ferredoxin-like" evidence="8">
    <location>
        <begin position="50"/>
        <end position="107"/>
    </location>
</feature>
<dbReference type="AlphaFoldDB" id="A0A367F108"/>
<keyword evidence="10" id="KW-1185">Reference proteome</keyword>
<evidence type="ECO:0000256" key="4">
    <source>
        <dbReference type="ARBA" id="ARBA00023002"/>
    </source>
</evidence>
<dbReference type="InterPro" id="IPR012798">
    <property type="entry name" value="Cbl_synth_CobG-like"/>
</dbReference>
<dbReference type="SUPFAM" id="SSF56014">
    <property type="entry name" value="Nitrite and sulphite reductase 4Fe-4S domain-like"/>
    <property type="match status" value="2"/>
</dbReference>
<dbReference type="InterPro" id="IPR036136">
    <property type="entry name" value="Nit/Sulf_reduc_fer-like_dom_sf"/>
</dbReference>
<dbReference type="Gene3D" id="3.30.413.10">
    <property type="entry name" value="Sulfite Reductase Hemoprotein, domain 1"/>
    <property type="match status" value="2"/>
</dbReference>
<evidence type="ECO:0000256" key="1">
    <source>
        <dbReference type="ARBA" id="ARBA00022485"/>
    </source>
</evidence>
<dbReference type="NCBIfam" id="TIGR02435">
    <property type="entry name" value="CobG"/>
    <property type="match status" value="1"/>
</dbReference>
<dbReference type="GO" id="GO:0043818">
    <property type="term" value="F:precorrin-3B synthase activity"/>
    <property type="evidence" value="ECO:0007669"/>
    <property type="project" value="UniProtKB-EC"/>
</dbReference>